<reference evidence="1" key="1">
    <citation type="submission" date="2019-04" db="EMBL/GenBank/DDBJ databases">
        <authorList>
            <person name="Assadpour T."/>
            <person name="Ahmed J."/>
            <person name="Anderson S."/>
            <person name="Espinosa K."/>
            <person name="Gadsden T."/>
            <person name="Graham A."/>
            <person name="Hajjar W."/>
            <person name="Howard T."/>
            <person name="Lacafta O."/>
            <person name="Matney K."/>
            <person name="Matsen K."/>
            <person name="Osu J."/>
            <person name="Rupe E."/>
            <person name="Sang H."/>
            <person name="Wadi S."/>
            <person name="McNeal J."/>
            <person name="Temple L."/>
        </authorList>
    </citation>
    <scope>NUCLEOTIDE SEQUENCE [LARGE SCALE GENOMIC DNA]</scope>
</reference>
<sequence length="274" mass="32334">MSQDAIDLNEYQIELEKIYNKNQLMKRIREEFENCEDFDFKKYMVAQKIDPKFGIDLLAQMALHKRCDLPTLVGVLQRHFVTAQDCADALDRACEADLVDWEMTSKMFIVKFTIGQEVQEELDRFQFPLPLVVPPKKVECNLDTGMYTSGGSIILKKNHHDDDVCLDHINRVNQIAFKIDWRVATMVKNQWRNLDKPKAGETKEDFFKRKKAFEKYDRTAHDVMHIITQHTDRFHLTHRYCKRGRTYCQGYHVNYQGTAWNKAVINFANEEMVE</sequence>
<evidence type="ECO:0000313" key="1">
    <source>
        <dbReference type="EMBL" id="QEM41120.1"/>
    </source>
</evidence>
<keyword evidence="2" id="KW-1185">Reference proteome</keyword>
<name>A0A5C1K5A1_9CAUD</name>
<dbReference type="Proteomes" id="UP000322075">
    <property type="component" value="Segment"/>
</dbReference>
<organism evidence="1 2">
    <name type="scientific">Pseudomonas phage Zuri</name>
    <dbReference type="NCBI Taxonomy" id="2604899"/>
    <lineage>
        <taxon>Viruses</taxon>
        <taxon>Duplodnaviria</taxon>
        <taxon>Heunggongvirae</taxon>
        <taxon>Uroviricota</taxon>
        <taxon>Caudoviricetes</taxon>
        <taxon>Schitoviridae</taxon>
        <taxon>Zurivirus</taxon>
        <taxon>Zurivirus zuri</taxon>
    </lineage>
</organism>
<dbReference type="SUPFAM" id="SSF56672">
    <property type="entry name" value="DNA/RNA polymerases"/>
    <property type="match status" value="1"/>
</dbReference>
<evidence type="ECO:0000313" key="2">
    <source>
        <dbReference type="Proteomes" id="UP000322075"/>
    </source>
</evidence>
<protein>
    <submittedName>
        <fullName evidence="1">Uncharacterized protein</fullName>
    </submittedName>
</protein>
<proteinExistence type="predicted"/>
<gene>
    <name evidence="1" type="ORF">Zuri_23</name>
</gene>
<dbReference type="InterPro" id="IPR043502">
    <property type="entry name" value="DNA/RNA_pol_sf"/>
</dbReference>
<dbReference type="EMBL" id="MK863032">
    <property type="protein sequence ID" value="QEM41120.1"/>
    <property type="molecule type" value="Genomic_DNA"/>
</dbReference>
<accession>A0A5C1K5A1</accession>